<protein>
    <submittedName>
        <fullName evidence="2">Cupin domain-containing protein</fullName>
    </submittedName>
</protein>
<proteinExistence type="predicted"/>
<dbReference type="InterPro" id="IPR011051">
    <property type="entry name" value="RmlC_Cupin_sf"/>
</dbReference>
<dbReference type="AlphaFoldDB" id="A0A5N8VWG5"/>
<feature type="domain" description="Cupin type-2" evidence="1">
    <location>
        <begin position="43"/>
        <end position="103"/>
    </location>
</feature>
<dbReference type="Pfam" id="PF07883">
    <property type="entry name" value="Cupin_2"/>
    <property type="match status" value="1"/>
</dbReference>
<dbReference type="Proteomes" id="UP000326979">
    <property type="component" value="Unassembled WGS sequence"/>
</dbReference>
<reference evidence="2 3" key="1">
    <citation type="submission" date="2019-07" db="EMBL/GenBank/DDBJ databases">
        <title>New species of Amycolatopsis and Streptomyces.</title>
        <authorList>
            <person name="Duangmal K."/>
            <person name="Teo W.F.A."/>
            <person name="Lipun K."/>
        </authorList>
    </citation>
    <scope>NUCLEOTIDE SEQUENCE [LARGE SCALE GENOMIC DNA]</scope>
    <source>
        <strain evidence="2 3">TISTR 2346</strain>
    </source>
</reference>
<dbReference type="Gene3D" id="2.60.120.10">
    <property type="entry name" value="Jelly Rolls"/>
    <property type="match status" value="1"/>
</dbReference>
<dbReference type="PANTHER" id="PTHR36440">
    <property type="entry name" value="PUTATIVE (AFU_ORTHOLOGUE AFUA_8G07350)-RELATED"/>
    <property type="match status" value="1"/>
</dbReference>
<sequence>MAHKTHLSSVGEGLELDSPDARIIVKVDAEHTDGTYELFEVDAPRGPTVPPHGTPWAKTYYVLHGRMTVFVDGELHDLGPGASITIPPNALHTFTVHTPSVRFLAISLTDAMGRFFRDIDRTVPAGTPLEEAFPLLQEVVGRHGIRLSEQLP</sequence>
<dbReference type="InterPro" id="IPR014710">
    <property type="entry name" value="RmlC-like_jellyroll"/>
</dbReference>
<name>A0A5N8VWG5_9ACTN</name>
<dbReference type="PANTHER" id="PTHR36440:SF1">
    <property type="entry name" value="PUTATIVE (AFU_ORTHOLOGUE AFUA_8G07350)-RELATED"/>
    <property type="match status" value="1"/>
</dbReference>
<dbReference type="InterPro" id="IPR013096">
    <property type="entry name" value="Cupin_2"/>
</dbReference>
<evidence type="ECO:0000259" key="1">
    <source>
        <dbReference type="Pfam" id="PF07883"/>
    </source>
</evidence>
<comment type="caution">
    <text evidence="2">The sequence shown here is derived from an EMBL/GenBank/DDBJ whole genome shotgun (WGS) entry which is preliminary data.</text>
</comment>
<dbReference type="EMBL" id="VJZE01000001">
    <property type="protein sequence ID" value="MPY38404.1"/>
    <property type="molecule type" value="Genomic_DNA"/>
</dbReference>
<evidence type="ECO:0000313" key="3">
    <source>
        <dbReference type="Proteomes" id="UP000326979"/>
    </source>
</evidence>
<dbReference type="SUPFAM" id="SSF51182">
    <property type="entry name" value="RmlC-like cupins"/>
    <property type="match status" value="1"/>
</dbReference>
<keyword evidence="3" id="KW-1185">Reference proteome</keyword>
<organism evidence="2 3">
    <name type="scientific">Streptomyces phyllanthi</name>
    <dbReference type="NCBI Taxonomy" id="1803180"/>
    <lineage>
        <taxon>Bacteria</taxon>
        <taxon>Bacillati</taxon>
        <taxon>Actinomycetota</taxon>
        <taxon>Actinomycetes</taxon>
        <taxon>Kitasatosporales</taxon>
        <taxon>Streptomycetaceae</taxon>
        <taxon>Streptomyces</taxon>
    </lineage>
</organism>
<gene>
    <name evidence="2" type="ORF">FNH04_00010</name>
</gene>
<evidence type="ECO:0000313" key="2">
    <source>
        <dbReference type="EMBL" id="MPY38404.1"/>
    </source>
</evidence>
<dbReference type="OrthoDB" id="4227163at2"/>
<accession>A0A5N8VWG5</accession>
<dbReference type="InterPro" id="IPR053146">
    <property type="entry name" value="QDO-like"/>
</dbReference>
<dbReference type="RefSeq" id="WP_152779092.1">
    <property type="nucleotide sequence ID" value="NZ_BAABEQ010000021.1"/>
</dbReference>